<keyword evidence="1" id="KW-0732">Signal</keyword>
<organism evidence="3 4">
    <name type="scientific">Paenibacillus spongiae</name>
    <dbReference type="NCBI Taxonomy" id="2909671"/>
    <lineage>
        <taxon>Bacteria</taxon>
        <taxon>Bacillati</taxon>
        <taxon>Bacillota</taxon>
        <taxon>Bacilli</taxon>
        <taxon>Bacillales</taxon>
        <taxon>Paenibacillaceae</taxon>
        <taxon>Paenibacillus</taxon>
    </lineage>
</organism>
<dbReference type="Proteomes" id="UP001057877">
    <property type="component" value="Chromosome"/>
</dbReference>
<dbReference type="PROSITE" id="PS51272">
    <property type="entry name" value="SLH"/>
    <property type="match status" value="3"/>
</dbReference>
<protein>
    <submittedName>
        <fullName evidence="3">S-layer homology domain-containing protein</fullName>
    </submittedName>
</protein>
<dbReference type="Pfam" id="PF00395">
    <property type="entry name" value="SLH"/>
    <property type="match status" value="2"/>
</dbReference>
<accession>A0ABY5S7M6</accession>
<feature type="domain" description="SLH" evidence="2">
    <location>
        <begin position="1310"/>
        <end position="1381"/>
    </location>
</feature>
<keyword evidence="4" id="KW-1185">Reference proteome</keyword>
<evidence type="ECO:0000256" key="1">
    <source>
        <dbReference type="SAM" id="SignalP"/>
    </source>
</evidence>
<feature type="domain" description="SLH" evidence="2">
    <location>
        <begin position="1241"/>
        <end position="1304"/>
    </location>
</feature>
<dbReference type="RefSeq" id="WP_258385988.1">
    <property type="nucleotide sequence ID" value="NZ_CP091430.1"/>
</dbReference>
<feature type="signal peptide" evidence="1">
    <location>
        <begin position="1"/>
        <end position="29"/>
    </location>
</feature>
<reference evidence="3" key="1">
    <citation type="submission" date="2022-01" db="EMBL/GenBank/DDBJ databases">
        <title>Paenibacillus spongiae sp. nov., isolated from marine sponge.</title>
        <authorList>
            <person name="Li Z."/>
            <person name="Zhang M."/>
        </authorList>
    </citation>
    <scope>NUCLEOTIDE SEQUENCE</scope>
    <source>
        <strain evidence="3">PHS-Z3</strain>
    </source>
</reference>
<feature type="chain" id="PRO_5045150302" evidence="1">
    <location>
        <begin position="30"/>
        <end position="1381"/>
    </location>
</feature>
<gene>
    <name evidence="3" type="ORF">L1F29_31795</name>
</gene>
<evidence type="ECO:0000259" key="2">
    <source>
        <dbReference type="PROSITE" id="PS51272"/>
    </source>
</evidence>
<sequence length="1381" mass="151866">MIKKLGMWLVMLALVVQLLPAGSVQTATAAVGNFNFPGESDVISSPRVTTDERITLSGTLSNVDPKSISYNVYQIINPATEEVGNKRENLTSNVSVNGFAIQIFNIQLFPGLNKITFKGTQSGGEVSNSIYVDYRNGPMLYDLTASLDGNNFPVVEDGTTVVQSQTSRGKGSADISITGKAPNAQQVTIIVNGSSKTYSVNNTNNNTFAASPITLQKGKNLVTIKISNGTQVIETTRDIAFYNGSVTFFDVNINEDGTSNSASIERSPNFAVSAGSNLTLTGKVIVPNSPYADPGDPTIKPHPNPIPSLGGNPDTLLGFMAYSKKVSDSAFNNISGNITYVKVLGNPAVNDKFFTYEYRVDLGPVGSYAMDELYNIKLTTRNEENIHNNLTPTDEGTDALFFTLRDKNKPFISQINYLPGYKSDNYEGIEGVSLNGKNLHGLPVGIEVLIANPTTTNSVVTVTDIKNASNISANPVPAPAVKPLVQDRITKIINGEAQTFQRVVLEFAKMPFEGTQTILMNLNTNSVISQATFTLLYGPYVNYTKMYDGMTIYDDTTRTTGDRIKDIIFDSAAPTPADEKSKLGLFEGELQNINNTSEIRYDATVGPRTVYFYINNKPFELVPINGANDTRFKLKADLADEALDAMFSGENIIKLVFQGSKTYYEKAVKVNLIPTNLPVIPVESAGVYPFTYQDTVTDPKPIPNDPKFPKQGAIFTTTEPYMNIFGTFDFIDLGRSLSEVNSNMTRLLTPGTSGTRQADDYIFKITGSTLTNDIVWKLSDTFQVVDGDTVLGMYPASGSITGDLVVRYDVKTESFSFILKRQELTADGSSSVYVFNVYNSGETGPKATYRLEVDPTVLPYKILRPYLPAEAIVNKNFVDVIINAKGANKVTINKQVADKYEYDYNNDGVIQDGVDYPHAFKATVSGLKPGKNKISFTIESGTDKVTNFFEITYTPTSIPGAQLLEEMKNSNKVFDGALTLTFPKGTSLIRRDYNVPSEFKGQVFTGHKLMFAIANPEDGVVDRREYDNPPAGFDLIMQNFGTRFRVSFPTRFTKSSPVFWIDSGLADDLSTPGYDPLTQGVDPYQYPGAKGPNNTKIPTYDERPDDRELVASKRGTLTLSYDPSMRDGIGTIVSVFRYDVKNKFWVNLGGVVDTKKNTITVPFDQFGYYVVGKMVYSFADVTNHPYARNYMEAIFSKGVMNAANFDDFGADLFTSRGEFARMVVKGLEIPLNYELSKPHFDDVPPIINQDALWDYSYIETAARNGIIRGTQPRAFEPSTNLSRAEAAVILARALELKLETDPVKIDKGLQKIFKDYGDISYYAKSSVLAIAKKGYIQGSPVDANDKKKGYVFEPQSQLLRSDAAIIIGKVLADQKRLPKLN</sequence>
<dbReference type="EMBL" id="CP091430">
    <property type="protein sequence ID" value="UVI29917.1"/>
    <property type="molecule type" value="Genomic_DNA"/>
</dbReference>
<evidence type="ECO:0000313" key="3">
    <source>
        <dbReference type="EMBL" id="UVI29917.1"/>
    </source>
</evidence>
<name>A0ABY5S7M6_9BACL</name>
<proteinExistence type="predicted"/>
<evidence type="ECO:0000313" key="4">
    <source>
        <dbReference type="Proteomes" id="UP001057877"/>
    </source>
</evidence>
<dbReference type="InterPro" id="IPR001119">
    <property type="entry name" value="SLH_dom"/>
</dbReference>
<feature type="domain" description="SLH" evidence="2">
    <location>
        <begin position="1174"/>
        <end position="1237"/>
    </location>
</feature>